<reference evidence="1 2" key="1">
    <citation type="submission" date="2021-10" db="EMBL/GenBank/DDBJ databases">
        <title>Streptomyces gossypii sp. nov., isolated from soil collected from cotton field.</title>
        <authorList>
            <person name="Ge X."/>
            <person name="Chen X."/>
            <person name="Liu W."/>
        </authorList>
    </citation>
    <scope>NUCLEOTIDE SEQUENCE [LARGE SCALE GENOMIC DNA]</scope>
    <source>
        <strain evidence="1 2">N2-109</strain>
    </source>
</reference>
<gene>
    <name evidence="1" type="ORF">LHJ74_32090</name>
</gene>
<evidence type="ECO:0000313" key="1">
    <source>
        <dbReference type="EMBL" id="MCT2594496.1"/>
    </source>
</evidence>
<evidence type="ECO:0000313" key="2">
    <source>
        <dbReference type="Proteomes" id="UP001156389"/>
    </source>
</evidence>
<protein>
    <submittedName>
        <fullName evidence="1">Uncharacterized protein</fullName>
    </submittedName>
</protein>
<dbReference type="Proteomes" id="UP001156389">
    <property type="component" value="Unassembled WGS sequence"/>
</dbReference>
<accession>A0ABT2K327</accession>
<organism evidence="1 2">
    <name type="scientific">Streptomyces gossypii</name>
    <dbReference type="NCBI Taxonomy" id="2883101"/>
    <lineage>
        <taxon>Bacteria</taxon>
        <taxon>Bacillati</taxon>
        <taxon>Actinomycetota</taxon>
        <taxon>Actinomycetes</taxon>
        <taxon>Kitasatosporales</taxon>
        <taxon>Streptomycetaceae</taxon>
        <taxon>Streptomyces</taxon>
    </lineage>
</organism>
<dbReference type="RefSeq" id="WP_260221831.1">
    <property type="nucleotide sequence ID" value="NZ_JAJAGO010000021.1"/>
</dbReference>
<sequence>MDQHDPIAKRFPLIARFRPACLPLPDRVQNMVDLAAKGLGQSDQGLASAVYNQSALIASDLGLPELAREMCHQHAAAYLHSSPLPAMSAIRALEPVVNLARLQIRAGRTDDARRRLLDLYEAVDSGAAAVFEGIAVPAGLTATSEDRQEVRAWLWRVLLADGTRTLTTTGRWSEALAHIEKHRGVGMRMLDGRQVAVLAALTTGDTERADGLLADTAAGDPWEQIVTTCLVALCRREAGQPVDDHLTELVEIYLGREAEAGFTVFDIRLGLTVLDAIGSADHAASSRLAERLVHRTTEARDGYAAREILGHPLAVALTTERQAQNCEEVVRVCALGAGTVPAELHSDLSAALRTSEAVITRSLTAVGER</sequence>
<dbReference type="EMBL" id="JAJAGO010000021">
    <property type="protein sequence ID" value="MCT2594496.1"/>
    <property type="molecule type" value="Genomic_DNA"/>
</dbReference>
<comment type="caution">
    <text evidence="1">The sequence shown here is derived from an EMBL/GenBank/DDBJ whole genome shotgun (WGS) entry which is preliminary data.</text>
</comment>
<keyword evidence="2" id="KW-1185">Reference proteome</keyword>
<name>A0ABT2K327_9ACTN</name>
<proteinExistence type="predicted"/>